<dbReference type="AlphaFoldDB" id="A0A0J7Y4C9"/>
<name>A0A0J7Y4C9_9SPHN</name>
<dbReference type="Proteomes" id="UP000052232">
    <property type="component" value="Unassembled WGS sequence"/>
</dbReference>
<comment type="caution">
    <text evidence="2">The sequence shown here is derived from an EMBL/GenBank/DDBJ whole genome shotgun (WGS) entry which is preliminary data.</text>
</comment>
<keyword evidence="1" id="KW-0812">Transmembrane</keyword>
<organism evidence="2 3">
    <name type="scientific">Sphingobium cupriresistens LL01</name>
    <dbReference type="NCBI Taxonomy" id="1420583"/>
    <lineage>
        <taxon>Bacteria</taxon>
        <taxon>Pseudomonadati</taxon>
        <taxon>Pseudomonadota</taxon>
        <taxon>Alphaproteobacteria</taxon>
        <taxon>Sphingomonadales</taxon>
        <taxon>Sphingomonadaceae</taxon>
        <taxon>Sphingobium</taxon>
    </lineage>
</organism>
<keyword evidence="1" id="KW-0472">Membrane</keyword>
<proteinExistence type="predicted"/>
<evidence type="ECO:0000256" key="1">
    <source>
        <dbReference type="SAM" id="Phobius"/>
    </source>
</evidence>
<sequence length="96" mass="10367">MKHRLRRLCGNDERMTANAESNRAARAMDYPICSAIPAHGGDDHRSRLDAIDADRPFSVCGPSSLISSRPNTVFPPSAIMMALAIAASIVNAWTTV</sequence>
<feature type="transmembrane region" description="Helical" evidence="1">
    <location>
        <begin position="73"/>
        <end position="93"/>
    </location>
</feature>
<keyword evidence="3" id="KW-1185">Reference proteome</keyword>
<keyword evidence="1" id="KW-1133">Transmembrane helix</keyword>
<dbReference type="STRING" id="1420583.V473_03165"/>
<dbReference type="EMBL" id="JACT01000001">
    <property type="protein sequence ID" value="KMS58714.1"/>
    <property type="molecule type" value="Genomic_DNA"/>
</dbReference>
<evidence type="ECO:0000313" key="2">
    <source>
        <dbReference type="EMBL" id="KMS58714.1"/>
    </source>
</evidence>
<evidence type="ECO:0000313" key="3">
    <source>
        <dbReference type="Proteomes" id="UP000052232"/>
    </source>
</evidence>
<protein>
    <submittedName>
        <fullName evidence="2">Uncharacterized protein</fullName>
    </submittedName>
</protein>
<reference evidence="2 3" key="1">
    <citation type="journal article" date="2015" name="G3 (Bethesda)">
        <title>Insights into Ongoing Evolution of the Hexachlorocyclohexane Catabolic Pathway from Comparative Genomics of Ten Sphingomonadaceae Strains.</title>
        <authorList>
            <person name="Pearce S.L."/>
            <person name="Oakeshott J.G."/>
            <person name="Pandey G."/>
        </authorList>
    </citation>
    <scope>NUCLEOTIDE SEQUENCE [LARGE SCALE GENOMIC DNA]</scope>
    <source>
        <strain evidence="2 3">LL01</strain>
    </source>
</reference>
<dbReference type="PATRIC" id="fig|1420583.3.peg.638"/>
<accession>A0A0J7Y4C9</accession>
<gene>
    <name evidence="2" type="ORF">V473_03165</name>
</gene>